<evidence type="ECO:0000256" key="3">
    <source>
        <dbReference type="ARBA" id="ARBA00022452"/>
    </source>
</evidence>
<evidence type="ECO:0000256" key="1">
    <source>
        <dbReference type="ARBA" id="ARBA00004571"/>
    </source>
</evidence>
<evidence type="ECO:0000256" key="4">
    <source>
        <dbReference type="ARBA" id="ARBA00022496"/>
    </source>
</evidence>
<evidence type="ECO:0000259" key="15">
    <source>
        <dbReference type="Pfam" id="PF07715"/>
    </source>
</evidence>
<keyword evidence="9 11" id="KW-0472">Membrane</keyword>
<dbReference type="OrthoDB" id="8538693at2"/>
<keyword evidence="8 12" id="KW-0798">TonB box</keyword>
<dbReference type="InterPro" id="IPR000531">
    <property type="entry name" value="Beta-barrel_TonB"/>
</dbReference>
<keyword evidence="7" id="KW-0406">Ion transport</keyword>
<dbReference type="Gene3D" id="2.40.170.20">
    <property type="entry name" value="TonB-dependent receptor, beta-barrel domain"/>
    <property type="match status" value="1"/>
</dbReference>
<reference evidence="16 17" key="1">
    <citation type="submission" date="2019-03" db="EMBL/GenBank/DDBJ databases">
        <title>Draft Genome Sequence of Duganella callidus sp. nov., a Novel Duganella Species Isolated from Cultivated Soil.</title>
        <authorList>
            <person name="Raths R."/>
            <person name="Peta V."/>
            <person name="Bucking H."/>
        </authorList>
    </citation>
    <scope>NUCLEOTIDE SEQUENCE [LARGE SCALE GENOMIC DNA]</scope>
    <source>
        <strain evidence="16 17">DN04</strain>
    </source>
</reference>
<evidence type="ECO:0000256" key="11">
    <source>
        <dbReference type="PROSITE-ProRule" id="PRU01360"/>
    </source>
</evidence>
<name>A0A4Y9SHF9_9BURK</name>
<keyword evidence="5 11" id="KW-0812">Transmembrane</keyword>
<feature type="region of interest" description="Disordered" evidence="13">
    <location>
        <begin position="56"/>
        <end position="75"/>
    </location>
</feature>
<keyword evidence="3 11" id="KW-1134">Transmembrane beta strand</keyword>
<dbReference type="SUPFAM" id="SSF56935">
    <property type="entry name" value="Porins"/>
    <property type="match status" value="1"/>
</dbReference>
<comment type="caution">
    <text evidence="16">The sequence shown here is derived from an EMBL/GenBank/DDBJ whole genome shotgun (WGS) entry which is preliminary data.</text>
</comment>
<keyword evidence="16" id="KW-0675">Receptor</keyword>
<evidence type="ECO:0000256" key="5">
    <source>
        <dbReference type="ARBA" id="ARBA00022692"/>
    </source>
</evidence>
<keyword evidence="2 11" id="KW-0813">Transport</keyword>
<evidence type="ECO:0000256" key="9">
    <source>
        <dbReference type="ARBA" id="ARBA00023136"/>
    </source>
</evidence>
<dbReference type="InterPro" id="IPR012910">
    <property type="entry name" value="Plug_dom"/>
</dbReference>
<evidence type="ECO:0000313" key="16">
    <source>
        <dbReference type="EMBL" id="TFW24052.1"/>
    </source>
</evidence>
<dbReference type="PANTHER" id="PTHR32552">
    <property type="entry name" value="FERRICHROME IRON RECEPTOR-RELATED"/>
    <property type="match status" value="1"/>
</dbReference>
<gene>
    <name evidence="16" type="ORF">E4L98_10655</name>
</gene>
<dbReference type="PROSITE" id="PS52016">
    <property type="entry name" value="TONB_DEPENDENT_REC_3"/>
    <property type="match status" value="1"/>
</dbReference>
<dbReference type="GO" id="GO:0009279">
    <property type="term" value="C:cell outer membrane"/>
    <property type="evidence" value="ECO:0007669"/>
    <property type="project" value="UniProtKB-SubCell"/>
</dbReference>
<evidence type="ECO:0000259" key="14">
    <source>
        <dbReference type="Pfam" id="PF00593"/>
    </source>
</evidence>
<keyword evidence="10 11" id="KW-0998">Cell outer membrane</keyword>
<evidence type="ECO:0000256" key="10">
    <source>
        <dbReference type="ARBA" id="ARBA00023237"/>
    </source>
</evidence>
<dbReference type="GO" id="GO:0006826">
    <property type="term" value="P:iron ion transport"/>
    <property type="evidence" value="ECO:0007669"/>
    <property type="project" value="UniProtKB-KW"/>
</dbReference>
<proteinExistence type="inferred from homology"/>
<dbReference type="InterPro" id="IPR036942">
    <property type="entry name" value="Beta-barrel_TonB_sf"/>
</dbReference>
<feature type="region of interest" description="Disordered" evidence="13">
    <location>
        <begin position="256"/>
        <end position="277"/>
    </location>
</feature>
<evidence type="ECO:0000256" key="8">
    <source>
        <dbReference type="ARBA" id="ARBA00023077"/>
    </source>
</evidence>
<dbReference type="AlphaFoldDB" id="A0A4Y9SHF9"/>
<evidence type="ECO:0000313" key="17">
    <source>
        <dbReference type="Proteomes" id="UP000297729"/>
    </source>
</evidence>
<evidence type="ECO:0000256" key="7">
    <source>
        <dbReference type="ARBA" id="ARBA00023065"/>
    </source>
</evidence>
<protein>
    <submittedName>
        <fullName evidence="16">TonB-dependent receptor</fullName>
    </submittedName>
</protein>
<dbReference type="RefSeq" id="WP_135201541.1">
    <property type="nucleotide sequence ID" value="NZ_SPVG01000101.1"/>
</dbReference>
<feature type="domain" description="TonB-dependent receptor-like beta-barrel" evidence="14">
    <location>
        <begin position="297"/>
        <end position="772"/>
    </location>
</feature>
<organism evidence="16 17">
    <name type="scientific">Duganella callida</name>
    <dbReference type="NCBI Taxonomy" id="2561932"/>
    <lineage>
        <taxon>Bacteria</taxon>
        <taxon>Pseudomonadati</taxon>
        <taxon>Pseudomonadota</taxon>
        <taxon>Betaproteobacteria</taxon>
        <taxon>Burkholderiales</taxon>
        <taxon>Oxalobacteraceae</taxon>
        <taxon>Telluria group</taxon>
        <taxon>Duganella</taxon>
    </lineage>
</organism>
<dbReference type="InterPro" id="IPR039426">
    <property type="entry name" value="TonB-dep_rcpt-like"/>
</dbReference>
<dbReference type="Pfam" id="PF00593">
    <property type="entry name" value="TonB_dep_Rec_b-barrel"/>
    <property type="match status" value="1"/>
</dbReference>
<evidence type="ECO:0000256" key="2">
    <source>
        <dbReference type="ARBA" id="ARBA00022448"/>
    </source>
</evidence>
<keyword evidence="4" id="KW-0410">Iron transport</keyword>
<keyword evidence="6" id="KW-0408">Iron</keyword>
<dbReference type="Proteomes" id="UP000297729">
    <property type="component" value="Unassembled WGS sequence"/>
</dbReference>
<dbReference type="Pfam" id="PF07715">
    <property type="entry name" value="Plug"/>
    <property type="match status" value="1"/>
</dbReference>
<comment type="similarity">
    <text evidence="11 12">Belongs to the TonB-dependent receptor family.</text>
</comment>
<feature type="domain" description="TonB-dependent receptor plug" evidence="15">
    <location>
        <begin position="100"/>
        <end position="208"/>
    </location>
</feature>
<evidence type="ECO:0000256" key="6">
    <source>
        <dbReference type="ARBA" id="ARBA00023004"/>
    </source>
</evidence>
<keyword evidence="17" id="KW-1185">Reference proteome</keyword>
<dbReference type="PANTHER" id="PTHR32552:SF81">
    <property type="entry name" value="TONB-DEPENDENT OUTER MEMBRANE RECEPTOR"/>
    <property type="match status" value="1"/>
</dbReference>
<evidence type="ECO:0000256" key="13">
    <source>
        <dbReference type="SAM" id="MobiDB-lite"/>
    </source>
</evidence>
<comment type="subcellular location">
    <subcellularLocation>
        <location evidence="1 11">Cell outer membrane</location>
        <topology evidence="1 11">Multi-pass membrane protein</topology>
    </subcellularLocation>
</comment>
<sequence>MRSSNIVPFPTRPASPRARAQPRLTVLLREMHAAFAIAMGGGALLMAGLAHATDTPPSSIPGTGAGGTLEDGADDTANEAGAAASLQVVTVTAQKREGKVQEVPSAITVLGGQQLLDNGIGRSASEILNYVPNASAGTQQHGRPRWWIRGVGAGQQQIDFPNPVGFYLDDVYISNSTATGFPLFDVERVEVLRGPQGTLWGKNTTGGAINIISRKPGDYTDGYLKADYSSHETKLVEGAIGGALKEDVLNGRLSFHSENQSEGPFHNRYTGKHDGAFHDNAARGQLQAKVSRDLSANLNLHYRDYKSSGAITTTGSYAANGIYRNGYAPSTDSEDVSTNAPTLTAIKQGGANLSIQYDLGRYTLSSITGYEDFKTDTLGDSDNTPLEISRGWSKANSHQFSQELRLASARDEKISWVTGLHYFNEGINSASATARLTNDIAGALAGSTQPVGYNATTFTHKTRSFALFGSTTVNFTDRWLATAGLRWTTETKDLNLKRIQAASGTVTFGSAADWWQTVKGGNYTAASVANNNFISTPSTTWRAWTYDFTPEYKITEQARAYFKYAHGIKSGGYNTGASDVRALNTVAPEKLDSVELGLKSEWLERRLNFNASVFHYDYKNVQVNITGVYNGDPTQSVAYLQNVSKAHVNGAELEIEALPFDALHLNANVGILRTEFDQFDIQNNGGNRNGNEFVRSPHLTALLAADYRIALANGGKVVLSGDVRYTGKQFYYVDPQSDARYLLNQAGYTLINARASYTLPGGNHVFTVYSNNLGDKVYKNHTLTSYVPATTNGDTIYWGQRRTVGGSYTYYF</sequence>
<accession>A0A4Y9SHF9</accession>
<dbReference type="EMBL" id="SPVG01000101">
    <property type="protein sequence ID" value="TFW24052.1"/>
    <property type="molecule type" value="Genomic_DNA"/>
</dbReference>
<evidence type="ECO:0000256" key="12">
    <source>
        <dbReference type="RuleBase" id="RU003357"/>
    </source>
</evidence>